<evidence type="ECO:0000256" key="6">
    <source>
        <dbReference type="SAM" id="Phobius"/>
    </source>
</evidence>
<comment type="subcellular location">
    <subcellularLocation>
        <location evidence="1">Cell membrane</location>
        <topology evidence="1">Multi-pass membrane protein</topology>
    </subcellularLocation>
</comment>
<evidence type="ECO:0000256" key="4">
    <source>
        <dbReference type="ARBA" id="ARBA00022989"/>
    </source>
</evidence>
<dbReference type="PANTHER" id="PTHR33778:SF1">
    <property type="entry name" value="MAGNESIUM TRANSPORTER YHID-RELATED"/>
    <property type="match status" value="1"/>
</dbReference>
<dbReference type="PANTHER" id="PTHR33778">
    <property type="entry name" value="PROTEIN MGTC"/>
    <property type="match status" value="1"/>
</dbReference>
<dbReference type="SUPFAM" id="SSF56672">
    <property type="entry name" value="DNA/RNA polymerases"/>
    <property type="match status" value="1"/>
</dbReference>
<keyword evidence="9" id="KW-1185">Reference proteome</keyword>
<comment type="caution">
    <text evidence="8">The sequence shown here is derived from an EMBL/GenBank/DDBJ whole genome shotgun (WGS) entry which is preliminary data.</text>
</comment>
<accession>A0A1V6P9Y9</accession>
<dbReference type="PRINTS" id="PR01837">
    <property type="entry name" value="MGTCSAPBPROT"/>
</dbReference>
<evidence type="ECO:0000256" key="3">
    <source>
        <dbReference type="ARBA" id="ARBA00022692"/>
    </source>
</evidence>
<feature type="transmembrane region" description="Helical" evidence="6">
    <location>
        <begin position="133"/>
        <end position="149"/>
    </location>
</feature>
<sequence length="396" mass="43171">MALFNEPDGQDWPQICQLLLAVGLSALIGIERQLRQKSAGLRTNTLVGMGSALFMLVSKYGFMDILSQYRVVVDPSRIAAQIVSGIGFIGGGIIFKQQSEVRGLTTAAAVWLTSAVGSACAAGLPILACIATALYFVTVVVLPFVWINVQKVCTRNKSLESLIIVRYRVLNTGLETILDGIIKAGAVAVAVRRIEEIVLSSLHSPAFGLNSPVAGGVERQSTRRSVPPESPLPPPMMAQGHTQIFDAELLVSGHESPNEKIHDAWREGKVLSLVSFDVKGAYDGVDRGVLLRRLRERRIPELLIRWVDSFCSSRRASIVVNMYQSEEMAIKHAGLPQGSPLSPILFLFLKNLVDVSITRRKGAIAFVDNYTRWTVGSSAEANTTVLQRKVIPRALE</sequence>
<reference evidence="9" key="1">
    <citation type="journal article" date="2017" name="Nat. Microbiol.">
        <title>Global analysis of biosynthetic gene clusters reveals vast potential of secondary metabolite production in Penicillium species.</title>
        <authorList>
            <person name="Nielsen J.C."/>
            <person name="Grijseels S."/>
            <person name="Prigent S."/>
            <person name="Ji B."/>
            <person name="Dainat J."/>
            <person name="Nielsen K.F."/>
            <person name="Frisvad J.C."/>
            <person name="Workman M."/>
            <person name="Nielsen J."/>
        </authorList>
    </citation>
    <scope>NUCLEOTIDE SEQUENCE [LARGE SCALE GENOMIC DNA]</scope>
    <source>
        <strain evidence="9">IBT 11843</strain>
    </source>
</reference>
<keyword evidence="5 6" id="KW-0472">Membrane</keyword>
<dbReference type="GO" id="GO:0005886">
    <property type="term" value="C:plasma membrane"/>
    <property type="evidence" value="ECO:0007669"/>
    <property type="project" value="UniProtKB-SubCell"/>
</dbReference>
<evidence type="ECO:0000259" key="7">
    <source>
        <dbReference type="PROSITE" id="PS50878"/>
    </source>
</evidence>
<feature type="transmembrane region" description="Helical" evidence="6">
    <location>
        <begin position="12"/>
        <end position="30"/>
    </location>
</feature>
<evidence type="ECO:0000313" key="9">
    <source>
        <dbReference type="Proteomes" id="UP000191522"/>
    </source>
</evidence>
<dbReference type="InterPro" id="IPR000477">
    <property type="entry name" value="RT_dom"/>
</dbReference>
<feature type="transmembrane region" description="Helical" evidence="6">
    <location>
        <begin position="107"/>
        <end position="127"/>
    </location>
</feature>
<protein>
    <recommendedName>
        <fullName evidence="7">Reverse transcriptase domain-containing protein</fullName>
    </recommendedName>
</protein>
<dbReference type="STRING" id="69771.A0A1V6P9Y9"/>
<evidence type="ECO:0000313" key="8">
    <source>
        <dbReference type="EMBL" id="OQD73597.1"/>
    </source>
</evidence>
<dbReference type="InterPro" id="IPR043502">
    <property type="entry name" value="DNA/RNA_pol_sf"/>
</dbReference>
<name>A0A1V6P9Y9_PENDC</name>
<dbReference type="EMBL" id="MDYL01000014">
    <property type="protein sequence ID" value="OQD73597.1"/>
    <property type="molecule type" value="Genomic_DNA"/>
</dbReference>
<evidence type="ECO:0000256" key="1">
    <source>
        <dbReference type="ARBA" id="ARBA00004651"/>
    </source>
</evidence>
<dbReference type="InterPro" id="IPR003416">
    <property type="entry name" value="MgtC/SapB/SrpB/YhiD_fam"/>
</dbReference>
<dbReference type="InterPro" id="IPR049177">
    <property type="entry name" value="MgtC_SapB_SrpB_YhiD_N"/>
</dbReference>
<dbReference type="Proteomes" id="UP000191522">
    <property type="component" value="Unassembled WGS sequence"/>
</dbReference>
<keyword evidence="3 6" id="KW-0812">Transmembrane</keyword>
<keyword evidence="4 6" id="KW-1133">Transmembrane helix</keyword>
<evidence type="ECO:0000256" key="5">
    <source>
        <dbReference type="ARBA" id="ARBA00023136"/>
    </source>
</evidence>
<organism evidence="8 9">
    <name type="scientific">Penicillium decumbens</name>
    <dbReference type="NCBI Taxonomy" id="69771"/>
    <lineage>
        <taxon>Eukaryota</taxon>
        <taxon>Fungi</taxon>
        <taxon>Dikarya</taxon>
        <taxon>Ascomycota</taxon>
        <taxon>Pezizomycotina</taxon>
        <taxon>Eurotiomycetes</taxon>
        <taxon>Eurotiomycetidae</taxon>
        <taxon>Eurotiales</taxon>
        <taxon>Aspergillaceae</taxon>
        <taxon>Penicillium</taxon>
    </lineage>
</organism>
<dbReference type="Pfam" id="PF02308">
    <property type="entry name" value="MgtC"/>
    <property type="match status" value="1"/>
</dbReference>
<proteinExistence type="predicted"/>
<feature type="domain" description="Reverse transcriptase" evidence="7">
    <location>
        <begin position="151"/>
        <end position="396"/>
    </location>
</feature>
<keyword evidence="2" id="KW-1003">Cell membrane</keyword>
<feature type="transmembrane region" description="Helical" evidence="6">
    <location>
        <begin position="78"/>
        <end position="95"/>
    </location>
</feature>
<dbReference type="OrthoDB" id="10052237at2759"/>
<dbReference type="Pfam" id="PF00078">
    <property type="entry name" value="RVT_1"/>
    <property type="match status" value="1"/>
</dbReference>
<evidence type="ECO:0000256" key="2">
    <source>
        <dbReference type="ARBA" id="ARBA00022475"/>
    </source>
</evidence>
<dbReference type="AlphaFoldDB" id="A0A1V6P9Y9"/>
<feature type="transmembrane region" description="Helical" evidence="6">
    <location>
        <begin position="39"/>
        <end position="58"/>
    </location>
</feature>
<dbReference type="PROSITE" id="PS50878">
    <property type="entry name" value="RT_POL"/>
    <property type="match status" value="1"/>
</dbReference>
<gene>
    <name evidence="8" type="ORF">PENDEC_c014G04075</name>
</gene>